<keyword evidence="7 12" id="KW-0472">Membrane</keyword>
<dbReference type="GO" id="GO:0005743">
    <property type="term" value="C:mitochondrial inner membrane"/>
    <property type="evidence" value="ECO:0007669"/>
    <property type="project" value="UniProtKB-SubCell"/>
</dbReference>
<keyword evidence="6 12" id="KW-0443">Lipid metabolism</keyword>
<keyword evidence="11 12" id="KW-0670">Pyruvate</keyword>
<dbReference type="Pfam" id="PF02666">
    <property type="entry name" value="PS_Dcarbxylase"/>
    <property type="match status" value="2"/>
</dbReference>
<sequence>MFHVEKALIQGRAMVKMPMGSLGTKIQLGNRTSSLLWKRKFSAKGLMNQRQRTEEMVSRAHAGGPNSVMKWAVLTGVTIVLGTIILRSQSPNGSSRADEEEGDSAKLKRKPRVQIFNNDWIFFCYSTLPLNAISRLWGQVNSLDLPVWMRPWGFKCYSYLFGVNLDEMEDPDLRHYSNLSEFFYRNIQPNARPIYPGHNAIICPSDGKVLQIGIIDSDSGEIEQVKGLTYSIRDFLGTHSQPSVSRSQSTVDLVPDEEKHKEFARVNNFRLSDPSGNESEHYIEVKNEGDKTVEESKPTMSKTVGLLNELSLNPDLYGKPYNEPKDTQLFFAVIYLAPGDYHHFHSPVNWVCKIRRHFPGDLFSVAPYFQRNFPNLFVLNERVALLGNWKHGFFSMTPVGATNVGSIKLNFDKELKTNVKRKRHSEPHACYEATYGNASRILGGMPLTKGEELGGFMLGSTVVLCFEAPKSFKFKVKDGDKVKMGQELGTVH</sequence>
<comment type="cofactor">
    <cofactor evidence="12">
        <name>pyruvate</name>
        <dbReference type="ChEBI" id="CHEBI:15361"/>
    </cofactor>
    <text evidence="12">Binds 1 pyruvoyl group covalently per subunit.</text>
</comment>
<dbReference type="HAMAP" id="MF_03208">
    <property type="entry name" value="PS_decarb_PSD_B_type1_euk"/>
    <property type="match status" value="1"/>
</dbReference>
<gene>
    <name evidence="12" type="primary">PSD1</name>
    <name evidence="13" type="ORF">HG535_0G00330</name>
</gene>
<evidence type="ECO:0000256" key="5">
    <source>
        <dbReference type="ARBA" id="ARBA00022989"/>
    </source>
</evidence>
<comment type="similarity">
    <text evidence="12">Belongs to the phosphatidylserine decarboxylase family. PSD-B subfamily. Eukaryotic type I sub-subfamily.</text>
</comment>
<evidence type="ECO:0000256" key="8">
    <source>
        <dbReference type="ARBA" id="ARBA00023209"/>
    </source>
</evidence>
<comment type="subunit">
    <text evidence="12">Heterodimer of a large membrane-associated beta subunit and a small pyruvoyl-containing alpha subunit.</text>
</comment>
<comment type="pathway">
    <text evidence="1">Lipid metabolism.</text>
</comment>
<evidence type="ECO:0000256" key="11">
    <source>
        <dbReference type="ARBA" id="ARBA00023317"/>
    </source>
</evidence>
<comment type="subcellular location">
    <molecule>Phosphatidylserine decarboxylase 1 alpha chain</molecule>
    <subcellularLocation>
        <location evidence="12">Mitochondrion inner membrane</location>
        <topology evidence="12">Peripheral membrane protein</topology>
        <orientation evidence="12">Intermembrane side</orientation>
    </subcellularLocation>
    <text evidence="12">Anchored to the mitochondrial inner membrane through its interaction with the integral membrane beta chain.</text>
</comment>
<dbReference type="PANTHER" id="PTHR10067:SF6">
    <property type="entry name" value="PHOSPHATIDYLSERINE DECARBOXYLASE PROENZYME, MITOCHONDRIAL"/>
    <property type="match status" value="1"/>
</dbReference>
<feature type="active site" description="Charge relay system; for autoendoproteolytic cleavage activity" evidence="12">
    <location>
        <position position="460"/>
    </location>
</feature>
<accession>A0A7H9B5Z6</accession>
<dbReference type="InterPro" id="IPR033661">
    <property type="entry name" value="PSD_type1_euk"/>
</dbReference>
<evidence type="ECO:0000313" key="13">
    <source>
        <dbReference type="EMBL" id="QLG74148.1"/>
    </source>
</evidence>
<comment type="subcellular location">
    <molecule>Phosphatidylserine decarboxylase 1 beta chain</molecule>
    <subcellularLocation>
        <location evidence="12">Mitochondrion inner membrane</location>
        <topology evidence="12">Single-pass membrane protein</topology>
        <orientation evidence="12">Intermembrane side</orientation>
    </subcellularLocation>
</comment>
<organism evidence="13 14">
    <name type="scientific">Zygotorulaspora mrakii</name>
    <name type="common">Zygosaccharomyces mrakii</name>
    <dbReference type="NCBI Taxonomy" id="42260"/>
    <lineage>
        <taxon>Eukaryota</taxon>
        <taxon>Fungi</taxon>
        <taxon>Dikarya</taxon>
        <taxon>Ascomycota</taxon>
        <taxon>Saccharomycotina</taxon>
        <taxon>Saccharomycetes</taxon>
        <taxon>Saccharomycetales</taxon>
        <taxon>Saccharomycetaceae</taxon>
        <taxon>Zygotorulaspora</taxon>
    </lineage>
</organism>
<dbReference type="EC" id="4.1.1.65" evidence="12"/>
<proteinExistence type="inferred from homology"/>
<dbReference type="Proteomes" id="UP000509704">
    <property type="component" value="Chromosome 7"/>
</dbReference>
<dbReference type="GO" id="GO:0006646">
    <property type="term" value="P:phosphatidylethanolamine biosynthetic process"/>
    <property type="evidence" value="ECO:0007669"/>
    <property type="project" value="UniProtKB-UniRule"/>
</dbReference>
<evidence type="ECO:0000256" key="2">
    <source>
        <dbReference type="ARBA" id="ARBA00022516"/>
    </source>
</evidence>
<feature type="chain" id="PRO_5029059472" description="Phosphatidylserine decarboxylase 1 beta chain" evidence="12">
    <location>
        <begin position="1"/>
        <end position="459"/>
    </location>
</feature>
<comment type="pathway">
    <text evidence="12">Phospholipid metabolism; phosphatidylethanolamine biosynthesis; phosphatidylethanolamine from CDP-diacylglycerol: step 2/2.</text>
</comment>
<feature type="topological domain" description="Mitochondrial matrix" evidence="12">
    <location>
        <begin position="1"/>
        <end position="71"/>
    </location>
</feature>
<keyword evidence="14" id="KW-1185">Reference proteome</keyword>
<feature type="site" description="Cleavage (non-hydrolytic); by autocatalysis" evidence="12">
    <location>
        <begin position="459"/>
        <end position="460"/>
    </location>
</feature>
<dbReference type="UniPathway" id="UPA00558">
    <property type="reaction ID" value="UER00616"/>
</dbReference>
<keyword evidence="10 12" id="KW-1208">Phospholipid metabolism</keyword>
<evidence type="ECO:0000256" key="3">
    <source>
        <dbReference type="ARBA" id="ARBA00022692"/>
    </source>
</evidence>
<evidence type="ECO:0000256" key="6">
    <source>
        <dbReference type="ARBA" id="ARBA00023098"/>
    </source>
</evidence>
<dbReference type="AlphaFoldDB" id="A0A7H9B5Z6"/>
<protein>
    <recommendedName>
        <fullName evidence="12">Phosphatidylserine decarboxylase proenzyme 1, mitochondrial</fullName>
        <ecNumber evidence="12">4.1.1.65</ecNumber>
    </recommendedName>
    <component>
        <recommendedName>
            <fullName evidence="12">Phosphatidylserine decarboxylase 1 beta chain</fullName>
        </recommendedName>
    </component>
    <component>
        <recommendedName>
            <fullName evidence="12">Phosphatidylserine decarboxylase 1 alpha chain</fullName>
        </recommendedName>
    </component>
</protein>
<evidence type="ECO:0000256" key="1">
    <source>
        <dbReference type="ARBA" id="ARBA00005189"/>
    </source>
</evidence>
<dbReference type="EMBL" id="CP058610">
    <property type="protein sequence ID" value="QLG74148.1"/>
    <property type="molecule type" value="Genomic_DNA"/>
</dbReference>
<comment type="PTM">
    <text evidence="12">Is synthesized initially as an inactive proenzyme. Formation of the active enzyme involves a self-maturation process in which the active site pyruvoyl group is generated from an internal serine residue via an autocatalytic post-translational modification. Two non-identical subunits are generated from the proenzyme in this reaction, and the pyruvate is formed at the N-terminus of the alpha chain, which is derived from the carboxyl end of the proenzyme. The autoendoproteolytic cleavage occurs by a canonical serine protease mechanism, in which the side chain hydroxyl group of the serine supplies its oxygen atom to form the C-terminus of the beta chain, while the remainder of the serine residue undergoes an oxidative deamination to produce ammonia and the pyruvoyl prosthetic group on the alpha chain. During this reaction, the Ser that is part of the protease active site of the proenzyme becomes the pyruvoyl prosthetic group, which constitutes an essential element of the active site of the mature decarboxylase.</text>
</comment>
<dbReference type="InterPro" id="IPR033177">
    <property type="entry name" value="PSD-B"/>
</dbReference>
<feature type="active site" description="Charge relay system; for autoendoproteolytic cleavage activity" evidence="12">
    <location>
        <position position="345"/>
    </location>
</feature>
<evidence type="ECO:0000256" key="9">
    <source>
        <dbReference type="ARBA" id="ARBA00023239"/>
    </source>
</evidence>
<keyword evidence="9 12" id="KW-0456">Lyase</keyword>
<dbReference type="GO" id="GO:0004609">
    <property type="term" value="F:phosphatidylserine decarboxylase activity"/>
    <property type="evidence" value="ECO:0007669"/>
    <property type="project" value="UniProtKB-UniRule"/>
</dbReference>
<feature type="modified residue" description="Pyruvic acid (Ser); by autocatalysis" evidence="12">
    <location>
        <position position="460"/>
    </location>
</feature>
<keyword evidence="8 12" id="KW-0594">Phospholipid biosynthesis</keyword>
<dbReference type="NCBIfam" id="TIGR00163">
    <property type="entry name" value="PS_decarb"/>
    <property type="match status" value="1"/>
</dbReference>
<reference evidence="13 14" key="1">
    <citation type="submission" date="2020-07" db="EMBL/GenBank/DDBJ databases">
        <title>The yeast mating-type switching endonuclease HO is a domesticated member of an unorthodox homing genetic element family.</title>
        <authorList>
            <person name="Coughlan A.Y."/>
            <person name="Lombardi L."/>
            <person name="Braun-Galleani S."/>
            <person name="Martos A.R."/>
            <person name="Galeote V."/>
            <person name="Bigey F."/>
            <person name="Dequin S."/>
            <person name="Byrne K.P."/>
            <person name="Wolfe K.H."/>
        </authorList>
    </citation>
    <scope>NUCLEOTIDE SEQUENCE [LARGE SCALE GENOMIC DNA]</scope>
    <source>
        <strain evidence="13 14">NRRL Y-6702</strain>
    </source>
</reference>
<evidence type="ECO:0000256" key="7">
    <source>
        <dbReference type="ARBA" id="ARBA00023136"/>
    </source>
</evidence>
<name>A0A7H9B5Z6_ZYGMR</name>
<dbReference type="GO" id="GO:0016540">
    <property type="term" value="P:protein autoprocessing"/>
    <property type="evidence" value="ECO:0007669"/>
    <property type="project" value="UniProtKB-UniRule"/>
</dbReference>
<keyword evidence="12" id="KW-0496">Mitochondrion</keyword>
<keyword evidence="4 12" id="KW-0210">Decarboxylase</keyword>
<evidence type="ECO:0000256" key="12">
    <source>
        <dbReference type="HAMAP-Rule" id="MF_03208"/>
    </source>
</evidence>
<keyword evidence="12" id="KW-0999">Mitochondrion inner membrane</keyword>
<evidence type="ECO:0000256" key="10">
    <source>
        <dbReference type="ARBA" id="ARBA00023264"/>
    </source>
</evidence>
<keyword evidence="5 12" id="KW-1133">Transmembrane helix</keyword>
<comment type="catalytic activity">
    <reaction evidence="12">
        <text>a 1,2-diacyl-sn-glycero-3-phospho-L-serine + H(+) = a 1,2-diacyl-sn-glycero-3-phosphoethanolamine + CO2</text>
        <dbReference type="Rhea" id="RHEA:20828"/>
        <dbReference type="ChEBI" id="CHEBI:15378"/>
        <dbReference type="ChEBI" id="CHEBI:16526"/>
        <dbReference type="ChEBI" id="CHEBI:57262"/>
        <dbReference type="ChEBI" id="CHEBI:64612"/>
        <dbReference type="EC" id="4.1.1.65"/>
    </reaction>
</comment>
<feature type="topological domain" description="Mitochondrial intermembrane" evidence="12">
    <location>
        <begin position="91"/>
        <end position="492"/>
    </location>
</feature>
<keyword evidence="12" id="KW-0865">Zymogen</keyword>
<dbReference type="InterPro" id="IPR003817">
    <property type="entry name" value="PS_Dcarbxylase"/>
</dbReference>
<dbReference type="OrthoDB" id="4330at2759"/>
<evidence type="ECO:0000256" key="4">
    <source>
        <dbReference type="ARBA" id="ARBA00022793"/>
    </source>
</evidence>
<feature type="active site" description="Schiff-base intermediate with substrate; via pyruvic acid; for decarboxylase activity" evidence="12">
    <location>
        <position position="460"/>
    </location>
</feature>
<comment type="function">
    <text evidence="12">Catalyzes the formation of phosphatidylethanolamine (PtdEtn) from phosphatidylserine (PtdSer). Plays a central role in phospholipid metabolism and in the interorganelle trafficking of phosphatidylserine.</text>
</comment>
<feature type="active site" description="Charge relay system; for autoendoproteolytic cleavage activity" evidence="12">
    <location>
        <position position="206"/>
    </location>
</feature>
<dbReference type="PANTHER" id="PTHR10067">
    <property type="entry name" value="PHOSPHATIDYLSERINE DECARBOXYLASE"/>
    <property type="match status" value="1"/>
</dbReference>
<keyword evidence="2 12" id="KW-0444">Lipid biosynthesis</keyword>
<keyword evidence="3 12" id="KW-0812">Transmembrane</keyword>
<evidence type="ECO:0000313" key="14">
    <source>
        <dbReference type="Proteomes" id="UP000509704"/>
    </source>
</evidence>
<feature type="chain" id="PRO_5029059471" description="Phosphatidylserine decarboxylase 1 alpha chain" evidence="12">
    <location>
        <begin position="460"/>
        <end position="492"/>
    </location>
</feature>